<evidence type="ECO:0000313" key="9">
    <source>
        <dbReference type="Proteomes" id="UP000652567"/>
    </source>
</evidence>
<gene>
    <name evidence="8" type="ORF">C4F51_10535</name>
</gene>
<dbReference type="RefSeq" id="WP_193909565.1">
    <property type="nucleotide sequence ID" value="NZ_PRDL01000001.1"/>
</dbReference>
<protein>
    <recommendedName>
        <fullName evidence="2">protein-glutamate O-methyltransferase</fullName>
        <ecNumber evidence="2">2.1.1.80</ecNumber>
    </recommendedName>
</protein>
<evidence type="ECO:0000256" key="2">
    <source>
        <dbReference type="ARBA" id="ARBA00012534"/>
    </source>
</evidence>
<dbReference type="InterPro" id="IPR000780">
    <property type="entry name" value="CheR_MeTrfase"/>
</dbReference>
<dbReference type="InterPro" id="IPR022642">
    <property type="entry name" value="CheR_C"/>
</dbReference>
<evidence type="ECO:0000256" key="4">
    <source>
        <dbReference type="ARBA" id="ARBA00022679"/>
    </source>
</evidence>
<dbReference type="AlphaFoldDB" id="A0A928V6U9"/>
<dbReference type="EC" id="2.1.1.80" evidence="2"/>
<proteinExistence type="predicted"/>
<evidence type="ECO:0000256" key="3">
    <source>
        <dbReference type="ARBA" id="ARBA00022603"/>
    </source>
</evidence>
<feature type="domain" description="CheR-type methyltransferase" evidence="7">
    <location>
        <begin position="41"/>
        <end position="313"/>
    </location>
</feature>
<evidence type="ECO:0000256" key="1">
    <source>
        <dbReference type="ARBA" id="ARBA00001541"/>
    </source>
</evidence>
<organism evidence="8 9">
    <name type="scientific">Cellvibrio polysaccharolyticus</name>
    <dbReference type="NCBI Taxonomy" id="2082724"/>
    <lineage>
        <taxon>Bacteria</taxon>
        <taxon>Pseudomonadati</taxon>
        <taxon>Pseudomonadota</taxon>
        <taxon>Gammaproteobacteria</taxon>
        <taxon>Cellvibrionales</taxon>
        <taxon>Cellvibrionaceae</taxon>
        <taxon>Cellvibrio</taxon>
    </lineage>
</organism>
<evidence type="ECO:0000256" key="5">
    <source>
        <dbReference type="ARBA" id="ARBA00022691"/>
    </source>
</evidence>
<dbReference type="Pfam" id="PF03705">
    <property type="entry name" value="CheR_N"/>
    <property type="match status" value="1"/>
</dbReference>
<comment type="catalytic activity">
    <reaction evidence="1">
        <text>L-glutamyl-[protein] + S-adenosyl-L-methionine = [protein]-L-glutamate 5-O-methyl ester + S-adenosyl-L-homocysteine</text>
        <dbReference type="Rhea" id="RHEA:24452"/>
        <dbReference type="Rhea" id="RHEA-COMP:10208"/>
        <dbReference type="Rhea" id="RHEA-COMP:10311"/>
        <dbReference type="ChEBI" id="CHEBI:29973"/>
        <dbReference type="ChEBI" id="CHEBI:57856"/>
        <dbReference type="ChEBI" id="CHEBI:59789"/>
        <dbReference type="ChEBI" id="CHEBI:82795"/>
        <dbReference type="EC" id="2.1.1.80"/>
    </reaction>
</comment>
<sequence length="313" mass="35470">MTNFSDRKNNGTGSFIAPGFSLSKSSPGESKLNGGGENYDQAEFDSFRQFLQDACGIALGDNKQYLVSNRLRRLMDEHSVGSFSELVRALRSGSNRRLRDQVIDAMTTNETFWFRDIYPFDQLTKRMLPALMAPDKRMYGPVRIWCAACSSGQEPYSISMIVEEYKRQSMGALPRPVQIVATDLSSIMLEQARRAMYDRLSILRGLSAERLERFFDQTSPNSWAIKPIIKERVELRPINLMDSYAALGRFDIIFCRNVLIYFDADLKRSILQKLHASLKPGGILFLGSSEGLAASTDLFEMVRCDPGIYYRAL</sequence>
<dbReference type="PROSITE" id="PS50123">
    <property type="entry name" value="CHER"/>
    <property type="match status" value="1"/>
</dbReference>
<evidence type="ECO:0000259" key="7">
    <source>
        <dbReference type="PROSITE" id="PS50123"/>
    </source>
</evidence>
<dbReference type="InterPro" id="IPR022641">
    <property type="entry name" value="CheR_N"/>
</dbReference>
<dbReference type="PANTHER" id="PTHR24422">
    <property type="entry name" value="CHEMOTAXIS PROTEIN METHYLTRANSFERASE"/>
    <property type="match status" value="1"/>
</dbReference>
<dbReference type="PANTHER" id="PTHR24422:SF21">
    <property type="entry name" value="CHEMOTAXIS PROTEIN METHYLTRANSFERASE 1"/>
    <property type="match status" value="1"/>
</dbReference>
<evidence type="ECO:0000256" key="6">
    <source>
        <dbReference type="SAM" id="MobiDB-lite"/>
    </source>
</evidence>
<keyword evidence="5" id="KW-0949">S-adenosyl-L-methionine</keyword>
<dbReference type="InterPro" id="IPR036804">
    <property type="entry name" value="CheR_N_sf"/>
</dbReference>
<dbReference type="Gene3D" id="3.40.50.150">
    <property type="entry name" value="Vaccinia Virus protein VP39"/>
    <property type="match status" value="1"/>
</dbReference>
<comment type="caution">
    <text evidence="8">The sequence shown here is derived from an EMBL/GenBank/DDBJ whole genome shotgun (WGS) entry which is preliminary data.</text>
</comment>
<dbReference type="Pfam" id="PF01739">
    <property type="entry name" value="CheR"/>
    <property type="match status" value="1"/>
</dbReference>
<dbReference type="InterPro" id="IPR029063">
    <property type="entry name" value="SAM-dependent_MTases_sf"/>
</dbReference>
<dbReference type="SUPFAM" id="SSF53335">
    <property type="entry name" value="S-adenosyl-L-methionine-dependent methyltransferases"/>
    <property type="match status" value="1"/>
</dbReference>
<dbReference type="CDD" id="cd02440">
    <property type="entry name" value="AdoMet_MTases"/>
    <property type="match status" value="1"/>
</dbReference>
<name>A0A928V6U9_9GAMM</name>
<keyword evidence="9" id="KW-1185">Reference proteome</keyword>
<dbReference type="InterPro" id="IPR050903">
    <property type="entry name" value="Bact_Chemotaxis_MeTrfase"/>
</dbReference>
<keyword evidence="4" id="KW-0808">Transferase</keyword>
<dbReference type="GO" id="GO:0008983">
    <property type="term" value="F:protein-glutamate O-methyltransferase activity"/>
    <property type="evidence" value="ECO:0007669"/>
    <property type="project" value="UniProtKB-EC"/>
</dbReference>
<evidence type="ECO:0000313" key="8">
    <source>
        <dbReference type="EMBL" id="MBE8717624.1"/>
    </source>
</evidence>
<dbReference type="GO" id="GO:0032259">
    <property type="term" value="P:methylation"/>
    <property type="evidence" value="ECO:0007669"/>
    <property type="project" value="UniProtKB-KW"/>
</dbReference>
<dbReference type="SUPFAM" id="SSF47757">
    <property type="entry name" value="Chemotaxis receptor methyltransferase CheR, N-terminal domain"/>
    <property type="match status" value="1"/>
</dbReference>
<dbReference type="EMBL" id="PRDL01000001">
    <property type="protein sequence ID" value="MBE8717624.1"/>
    <property type="molecule type" value="Genomic_DNA"/>
</dbReference>
<dbReference type="PRINTS" id="PR00996">
    <property type="entry name" value="CHERMTFRASE"/>
</dbReference>
<dbReference type="Gene3D" id="1.10.155.10">
    <property type="entry name" value="Chemotaxis receptor methyltransferase CheR, N-terminal domain"/>
    <property type="match status" value="1"/>
</dbReference>
<dbReference type="Proteomes" id="UP000652567">
    <property type="component" value="Unassembled WGS sequence"/>
</dbReference>
<reference evidence="8" key="1">
    <citation type="submission" date="2018-07" db="EMBL/GenBank/DDBJ databases">
        <title>Genome assembly of strain Ka43.</title>
        <authorList>
            <person name="Kukolya J."/>
            <person name="Nagy I."/>
            <person name="Horvath B."/>
            <person name="Toth A."/>
        </authorList>
    </citation>
    <scope>NUCLEOTIDE SEQUENCE</scope>
    <source>
        <strain evidence="8">KB43</strain>
    </source>
</reference>
<accession>A0A928V6U9</accession>
<feature type="region of interest" description="Disordered" evidence="6">
    <location>
        <begin position="1"/>
        <end position="37"/>
    </location>
</feature>
<dbReference type="SMART" id="SM00138">
    <property type="entry name" value="MeTrc"/>
    <property type="match status" value="1"/>
</dbReference>
<keyword evidence="3" id="KW-0489">Methyltransferase</keyword>